<proteinExistence type="predicted"/>
<dbReference type="EMBL" id="BK016252">
    <property type="protein sequence ID" value="DAG05200.1"/>
    <property type="molecule type" value="Genomic_DNA"/>
</dbReference>
<evidence type="ECO:0000313" key="2">
    <source>
        <dbReference type="EMBL" id="DAG05200.1"/>
    </source>
</evidence>
<organism evidence="2">
    <name type="scientific">Siphoviridae sp. ctSXZ3</name>
    <dbReference type="NCBI Taxonomy" id="2825510"/>
    <lineage>
        <taxon>Viruses</taxon>
        <taxon>Duplodnaviria</taxon>
        <taxon>Heunggongvirae</taxon>
        <taxon>Uroviricota</taxon>
        <taxon>Caudoviricetes</taxon>
    </lineage>
</organism>
<evidence type="ECO:0000256" key="1">
    <source>
        <dbReference type="SAM" id="MobiDB-lite"/>
    </source>
</evidence>
<protein>
    <submittedName>
        <fullName evidence="2">Uncharacterized protein</fullName>
    </submittedName>
</protein>
<sequence length="98" mass="10739">MFVTLSDGTVVEAEPVETESSENTKTSDSKPRFRDRVKQFVADHPIITGAAISTVVGVVVMVLTPHKEEEPEEEGRDLSEEEVEALEASIADHLTTNE</sequence>
<name>A0A8S5VEV4_9CAUD</name>
<feature type="compositionally biased region" description="Acidic residues" evidence="1">
    <location>
        <begin position="70"/>
        <end position="85"/>
    </location>
</feature>
<reference evidence="2" key="1">
    <citation type="journal article" date="2021" name="Proc. Natl. Acad. Sci. U.S.A.">
        <title>A Catalog of Tens of Thousands of Viruses from Human Metagenomes Reveals Hidden Associations with Chronic Diseases.</title>
        <authorList>
            <person name="Tisza M.J."/>
            <person name="Buck C.B."/>
        </authorList>
    </citation>
    <scope>NUCLEOTIDE SEQUENCE</scope>
    <source>
        <strain evidence="2">CtSXZ3</strain>
    </source>
</reference>
<feature type="region of interest" description="Disordered" evidence="1">
    <location>
        <begin position="1"/>
        <end position="32"/>
    </location>
</feature>
<accession>A0A8S5VEV4</accession>
<feature type="region of interest" description="Disordered" evidence="1">
    <location>
        <begin position="66"/>
        <end position="98"/>
    </location>
</feature>